<evidence type="ECO:0000313" key="5">
    <source>
        <dbReference type="Proteomes" id="UP000003477"/>
    </source>
</evidence>
<proteinExistence type="inferred from homology"/>
<dbReference type="HAMAP" id="MF_00274">
    <property type="entry name" value="DNA_YbaB_EbfC"/>
    <property type="match status" value="1"/>
</dbReference>
<accession>G5J5U9</accession>
<dbReference type="PANTHER" id="PTHR33449">
    <property type="entry name" value="NUCLEOID-ASSOCIATED PROTEIN YBAB"/>
    <property type="match status" value="1"/>
</dbReference>
<sequence length="119" mass="12963">MSENKKSGFGIPGLGKIKELQDAFQKAQQVQAGAQQLQEELERMDIEGYSDEQTKLVTVVMSGNQEPRQVTIKPEALQQDADALSALVTAAMKDAYGKSTETMRGKMEELTSGLNLPGM</sequence>
<dbReference type="GO" id="GO:0003677">
    <property type="term" value="F:DNA binding"/>
    <property type="evidence" value="ECO:0007669"/>
    <property type="project" value="UniProtKB-UniRule"/>
</dbReference>
<dbReference type="PANTHER" id="PTHR33449:SF1">
    <property type="entry name" value="NUCLEOID-ASSOCIATED PROTEIN YBAB"/>
    <property type="match status" value="1"/>
</dbReference>
<dbReference type="AlphaFoldDB" id="G5J5U9"/>
<keyword evidence="1 2" id="KW-0238">DNA-binding</keyword>
<evidence type="ECO:0000256" key="1">
    <source>
        <dbReference type="ARBA" id="ARBA00023125"/>
    </source>
</evidence>
<dbReference type="GO" id="GO:0043590">
    <property type="term" value="C:bacterial nucleoid"/>
    <property type="evidence" value="ECO:0007669"/>
    <property type="project" value="UniProtKB-UniRule"/>
</dbReference>
<dbReference type="PIRSF" id="PIRSF004555">
    <property type="entry name" value="UCP004555"/>
    <property type="match status" value="1"/>
</dbReference>
<keyword evidence="2" id="KW-0963">Cytoplasm</keyword>
<dbReference type="NCBIfam" id="TIGR00103">
    <property type="entry name" value="DNA_YbaB_EbfC"/>
    <property type="match status" value="1"/>
</dbReference>
<dbReference type="GeneID" id="88766480"/>
<protein>
    <recommendedName>
        <fullName evidence="2">Nucleoid-associated protein CWATWH0003_2852</fullName>
    </recommendedName>
</protein>
<comment type="subunit">
    <text evidence="2">Homodimer.</text>
</comment>
<dbReference type="Gene3D" id="3.30.1310.10">
    <property type="entry name" value="Nucleoid-associated protein YbaB-like domain"/>
    <property type="match status" value="1"/>
</dbReference>
<dbReference type="EMBL" id="AESD01000430">
    <property type="protein sequence ID" value="EHJ12434.1"/>
    <property type="molecule type" value="Genomic_DNA"/>
</dbReference>
<dbReference type="SUPFAM" id="SSF82607">
    <property type="entry name" value="YbaB-like"/>
    <property type="match status" value="1"/>
</dbReference>
<dbReference type="Proteomes" id="UP000003477">
    <property type="component" value="Unassembled WGS sequence"/>
</dbReference>
<dbReference type="RefSeq" id="WP_007306915.1">
    <property type="nucleotide sequence ID" value="NZ_AESD01000430.1"/>
</dbReference>
<dbReference type="Pfam" id="PF02575">
    <property type="entry name" value="YbaB_DNA_bd"/>
    <property type="match status" value="1"/>
</dbReference>
<evidence type="ECO:0000256" key="2">
    <source>
        <dbReference type="HAMAP-Rule" id="MF_00274"/>
    </source>
</evidence>
<evidence type="ECO:0000256" key="3">
    <source>
        <dbReference type="SAM" id="Coils"/>
    </source>
</evidence>
<comment type="function">
    <text evidence="2">Binds to DNA and alters its conformation. May be involved in regulation of gene expression, nucleoid organization and DNA protection.</text>
</comment>
<organism evidence="4 5">
    <name type="scientific">Crocosphaera watsonii WH 0003</name>
    <dbReference type="NCBI Taxonomy" id="423471"/>
    <lineage>
        <taxon>Bacteria</taxon>
        <taxon>Bacillati</taxon>
        <taxon>Cyanobacteriota</taxon>
        <taxon>Cyanophyceae</taxon>
        <taxon>Oscillatoriophycideae</taxon>
        <taxon>Chroococcales</taxon>
        <taxon>Aphanothecaceae</taxon>
        <taxon>Crocosphaera</taxon>
    </lineage>
</organism>
<name>G5J5U9_CROWT</name>
<reference evidence="4 5" key="1">
    <citation type="journal article" date="2011" name="Front. Microbiol.">
        <title>Two Strains of Crocosphaera watsonii with Highly Conserved Genomes are Distinguished by Strain-Specific Features.</title>
        <authorList>
            <person name="Bench S.R."/>
            <person name="Ilikchyan I.N."/>
            <person name="Tripp H.J."/>
            <person name="Zehr J.P."/>
        </authorList>
    </citation>
    <scope>NUCLEOTIDE SEQUENCE [LARGE SCALE GENOMIC DNA]</scope>
    <source>
        <strain evidence="4 5">WH 0003</strain>
    </source>
</reference>
<dbReference type="GO" id="GO:0005829">
    <property type="term" value="C:cytosol"/>
    <property type="evidence" value="ECO:0007669"/>
    <property type="project" value="TreeGrafter"/>
</dbReference>
<gene>
    <name evidence="4" type="ORF">CWATWH0003_2852</name>
</gene>
<dbReference type="PATRIC" id="fig|423471.3.peg.2679"/>
<dbReference type="InterPro" id="IPR036894">
    <property type="entry name" value="YbaB-like_sf"/>
</dbReference>
<feature type="coiled-coil region" evidence="3">
    <location>
        <begin position="20"/>
        <end position="47"/>
    </location>
</feature>
<evidence type="ECO:0000313" key="4">
    <source>
        <dbReference type="EMBL" id="EHJ12434.1"/>
    </source>
</evidence>
<keyword evidence="3" id="KW-0175">Coiled coil</keyword>
<dbReference type="InterPro" id="IPR004401">
    <property type="entry name" value="YbaB/EbfC"/>
</dbReference>
<comment type="similarity">
    <text evidence="2">Belongs to the YbaB/EbfC family.</text>
</comment>
<comment type="caution">
    <text evidence="4">The sequence shown here is derived from an EMBL/GenBank/DDBJ whole genome shotgun (WGS) entry which is preliminary data.</text>
</comment>
<comment type="subcellular location">
    <subcellularLocation>
        <location evidence="2">Cytoplasm</location>
        <location evidence="2">Nucleoid</location>
    </subcellularLocation>
</comment>